<evidence type="ECO:0000313" key="2">
    <source>
        <dbReference type="Proteomes" id="UP000034032"/>
    </source>
</evidence>
<organism evidence="1 2">
    <name type="scientific">Candidatus Yanofskybacteria bacterium GW2011_GWA2_44_9</name>
    <dbReference type="NCBI Taxonomy" id="1619025"/>
    <lineage>
        <taxon>Bacteria</taxon>
        <taxon>Candidatus Yanofskyibacteriota</taxon>
    </lineage>
</organism>
<comment type="caution">
    <text evidence="1">The sequence shown here is derived from an EMBL/GenBank/DDBJ whole genome shotgun (WGS) entry which is preliminary data.</text>
</comment>
<name>A0A0G1KFM2_9BACT</name>
<dbReference type="Proteomes" id="UP000034032">
    <property type="component" value="Unassembled WGS sequence"/>
</dbReference>
<dbReference type="AlphaFoldDB" id="A0A0G1KFM2"/>
<sequence>MTTKITPFYEVILTAGASGFEPEYLVLETRVLPLNDAPILIKSAR</sequence>
<dbReference type="EMBL" id="LCJR01000004">
    <property type="protein sequence ID" value="KKT82551.1"/>
    <property type="molecule type" value="Genomic_DNA"/>
</dbReference>
<proteinExistence type="predicted"/>
<evidence type="ECO:0000313" key="1">
    <source>
        <dbReference type="EMBL" id="KKT82551.1"/>
    </source>
</evidence>
<gene>
    <name evidence="1" type="ORF">UW79_C0004G0008</name>
</gene>
<accession>A0A0G1KFM2</accession>
<protein>
    <submittedName>
        <fullName evidence="1">Uncharacterized protein</fullName>
    </submittedName>
</protein>
<reference evidence="1 2" key="1">
    <citation type="journal article" date="2015" name="Nature">
        <title>rRNA introns, odd ribosomes, and small enigmatic genomes across a large radiation of phyla.</title>
        <authorList>
            <person name="Brown C.T."/>
            <person name="Hug L.A."/>
            <person name="Thomas B.C."/>
            <person name="Sharon I."/>
            <person name="Castelle C.J."/>
            <person name="Singh A."/>
            <person name="Wilkins M.J."/>
            <person name="Williams K.H."/>
            <person name="Banfield J.F."/>
        </authorList>
    </citation>
    <scope>NUCLEOTIDE SEQUENCE [LARGE SCALE GENOMIC DNA]</scope>
</reference>